<comment type="caution">
    <text evidence="1">The sequence shown here is derived from an EMBL/GenBank/DDBJ whole genome shotgun (WGS) entry which is preliminary data.</text>
</comment>
<dbReference type="GO" id="GO:0035597">
    <property type="term" value="F:tRNA-2-methylthio-N(6)-dimethylallyladenosine(37) synthase activity"/>
    <property type="evidence" value="ECO:0007669"/>
    <property type="project" value="TreeGrafter"/>
</dbReference>
<feature type="non-terminal residue" evidence="1">
    <location>
        <position position="1"/>
    </location>
</feature>
<name>A0A9X9MAF4_GULGU</name>
<dbReference type="PANTHER" id="PTHR43020:SF2">
    <property type="entry name" value="MITOCHONDRIAL TRNA METHYLTHIOTRANSFERASE CDK5RAP1"/>
    <property type="match status" value="1"/>
</dbReference>
<dbReference type="SUPFAM" id="SSF102114">
    <property type="entry name" value="Radical SAM enzymes"/>
    <property type="match status" value="1"/>
</dbReference>
<sequence>VAGVSLSSDFIAGFCGETEEDHLQTVSLLREVQYNMGFLFAYSMRQVSPSWDGGETTSVMTTEFLTGFWLIIDNWGEKKVAIRQFLRSHEDLNTHFFISDLINLSTVLYSSAA</sequence>
<proteinExistence type="predicted"/>
<dbReference type="Proteomes" id="UP000269945">
    <property type="component" value="Unassembled WGS sequence"/>
</dbReference>
<dbReference type="InterPro" id="IPR058240">
    <property type="entry name" value="rSAM_sf"/>
</dbReference>
<dbReference type="InterPro" id="IPR023404">
    <property type="entry name" value="rSAM_horseshoe"/>
</dbReference>
<evidence type="ECO:0000313" key="1">
    <source>
        <dbReference type="EMBL" id="VCX40726.1"/>
    </source>
</evidence>
<dbReference type="EMBL" id="CYRY02045343">
    <property type="protein sequence ID" value="VCX40726.1"/>
    <property type="molecule type" value="Genomic_DNA"/>
</dbReference>
<dbReference type="GO" id="GO:0005739">
    <property type="term" value="C:mitochondrion"/>
    <property type="evidence" value="ECO:0007669"/>
    <property type="project" value="TreeGrafter"/>
</dbReference>
<dbReference type="GO" id="GO:0005829">
    <property type="term" value="C:cytosol"/>
    <property type="evidence" value="ECO:0007669"/>
    <property type="project" value="TreeGrafter"/>
</dbReference>
<dbReference type="AlphaFoldDB" id="A0A9X9MAF4"/>
<accession>A0A9X9MAF4</accession>
<evidence type="ECO:0000313" key="2">
    <source>
        <dbReference type="Proteomes" id="UP000269945"/>
    </source>
</evidence>
<gene>
    <name evidence="1" type="ORF">BN2614_LOCUS3</name>
</gene>
<dbReference type="PANTHER" id="PTHR43020">
    <property type="entry name" value="CDK5 REGULATORY SUBUNIT-ASSOCIATED PROTEIN 1"/>
    <property type="match status" value="1"/>
</dbReference>
<reference evidence="1 2" key="1">
    <citation type="submission" date="2018-10" db="EMBL/GenBank/DDBJ databases">
        <authorList>
            <person name="Ekblom R."/>
            <person name="Jareborg N."/>
        </authorList>
    </citation>
    <scope>NUCLEOTIDE SEQUENCE [LARGE SCALE GENOMIC DNA]</scope>
    <source>
        <tissue evidence="1">Muscle</tissue>
    </source>
</reference>
<protein>
    <submittedName>
        <fullName evidence="1">Uncharacterized protein</fullName>
    </submittedName>
</protein>
<organism evidence="1 2">
    <name type="scientific">Gulo gulo</name>
    <name type="common">Wolverine</name>
    <name type="synonym">Gluton</name>
    <dbReference type="NCBI Taxonomy" id="48420"/>
    <lineage>
        <taxon>Eukaryota</taxon>
        <taxon>Metazoa</taxon>
        <taxon>Chordata</taxon>
        <taxon>Craniata</taxon>
        <taxon>Vertebrata</taxon>
        <taxon>Euteleostomi</taxon>
        <taxon>Mammalia</taxon>
        <taxon>Eutheria</taxon>
        <taxon>Laurasiatheria</taxon>
        <taxon>Carnivora</taxon>
        <taxon>Caniformia</taxon>
        <taxon>Musteloidea</taxon>
        <taxon>Mustelidae</taxon>
        <taxon>Guloninae</taxon>
        <taxon>Gulo</taxon>
    </lineage>
</organism>
<dbReference type="Gene3D" id="3.80.30.20">
    <property type="entry name" value="tm_1862 like domain"/>
    <property type="match status" value="1"/>
</dbReference>
<keyword evidence="2" id="KW-1185">Reference proteome</keyword>